<dbReference type="EMBL" id="HBGA01147233">
    <property type="protein sequence ID" value="CAD9042635.1"/>
    <property type="molecule type" value="Transcribed_RNA"/>
</dbReference>
<keyword evidence="1" id="KW-0472">Membrane</keyword>
<organism evidence="3">
    <name type="scientific">Eutreptiella gymnastica</name>
    <dbReference type="NCBI Taxonomy" id="73025"/>
    <lineage>
        <taxon>Eukaryota</taxon>
        <taxon>Discoba</taxon>
        <taxon>Euglenozoa</taxon>
        <taxon>Euglenida</taxon>
        <taxon>Spirocuta</taxon>
        <taxon>Euglenophyceae</taxon>
        <taxon>Eutreptiales</taxon>
        <taxon>Eutreptiaceae</taxon>
        <taxon>Eutreptiella</taxon>
    </lineage>
</organism>
<protein>
    <submittedName>
        <fullName evidence="3">Uncharacterized protein</fullName>
    </submittedName>
</protein>
<feature type="signal peptide" evidence="2">
    <location>
        <begin position="1"/>
        <end position="19"/>
    </location>
</feature>
<evidence type="ECO:0000313" key="4">
    <source>
        <dbReference type="EMBL" id="CAD9042636.1"/>
    </source>
</evidence>
<dbReference type="EMBL" id="HBGA01147235">
    <property type="protein sequence ID" value="CAD9042636.1"/>
    <property type="molecule type" value="Transcribed_RNA"/>
</dbReference>
<gene>
    <name evidence="3" type="ORF">EGYM00392_LOCUS53812</name>
    <name evidence="4" type="ORF">EGYM00392_LOCUS53813</name>
</gene>
<evidence type="ECO:0000256" key="2">
    <source>
        <dbReference type="SAM" id="SignalP"/>
    </source>
</evidence>
<proteinExistence type="predicted"/>
<dbReference type="AlphaFoldDB" id="A0A6U8NSU8"/>
<feature type="chain" id="PRO_5036192461" evidence="2">
    <location>
        <begin position="20"/>
        <end position="142"/>
    </location>
</feature>
<evidence type="ECO:0000256" key="1">
    <source>
        <dbReference type="SAM" id="Phobius"/>
    </source>
</evidence>
<reference evidence="3" key="1">
    <citation type="submission" date="2021-01" db="EMBL/GenBank/DDBJ databases">
        <authorList>
            <person name="Corre E."/>
            <person name="Pelletier E."/>
            <person name="Niang G."/>
            <person name="Scheremetjew M."/>
            <person name="Finn R."/>
            <person name="Kale V."/>
            <person name="Holt S."/>
            <person name="Cochrane G."/>
            <person name="Meng A."/>
            <person name="Brown T."/>
            <person name="Cohen L."/>
        </authorList>
    </citation>
    <scope>NUCLEOTIDE SEQUENCE</scope>
    <source>
        <strain evidence="3">NIES-381</strain>
    </source>
</reference>
<keyword evidence="2" id="KW-0732">Signal</keyword>
<sequence>MAKIFGVVLLIGLLLSVEAAPLTCYIDTDIANGTGTDDGRAMCTRTTTYFDLGTNKNVKCEQGTHSCISLMYGGYPTGGGCTPSAYTGMTCDIWKALDKRIGTCEYCTSDLCNTCADGAALGLTMSVGMLVTTLGVLSLLLA</sequence>
<feature type="transmembrane region" description="Helical" evidence="1">
    <location>
        <begin position="119"/>
        <end position="141"/>
    </location>
</feature>
<evidence type="ECO:0000313" key="3">
    <source>
        <dbReference type="EMBL" id="CAD9042635.1"/>
    </source>
</evidence>
<name>A0A6U8NSU8_9EUGL</name>
<accession>A0A6U8NSU8</accession>
<keyword evidence="1" id="KW-1133">Transmembrane helix</keyword>
<keyword evidence="1" id="KW-0812">Transmembrane</keyword>